<dbReference type="EMBL" id="KL367887">
    <property type="protein sequence ID" value="KFD59487.1"/>
    <property type="molecule type" value="Genomic_DNA"/>
</dbReference>
<name>A0A085LRH6_9BILA</name>
<evidence type="ECO:0000313" key="4">
    <source>
        <dbReference type="EMBL" id="KFD59487.1"/>
    </source>
</evidence>
<evidence type="ECO:0000313" key="6">
    <source>
        <dbReference type="Proteomes" id="UP000030764"/>
    </source>
</evidence>
<keyword evidence="6" id="KW-1185">Reference proteome</keyword>
<dbReference type="EMBL" id="KL367546">
    <property type="protein sequence ID" value="KFD64981.1"/>
    <property type="molecule type" value="Genomic_DNA"/>
</dbReference>
<evidence type="ECO:0000256" key="1">
    <source>
        <dbReference type="SAM" id="MobiDB-lite"/>
    </source>
</evidence>
<organism evidence="3 6">
    <name type="scientific">Trichuris suis</name>
    <name type="common">pig whipworm</name>
    <dbReference type="NCBI Taxonomy" id="68888"/>
    <lineage>
        <taxon>Eukaryota</taxon>
        <taxon>Metazoa</taxon>
        <taxon>Ecdysozoa</taxon>
        <taxon>Nematoda</taxon>
        <taxon>Enoplea</taxon>
        <taxon>Dorylaimia</taxon>
        <taxon>Trichinellida</taxon>
        <taxon>Trichuridae</taxon>
        <taxon>Trichuris</taxon>
    </lineage>
</organism>
<evidence type="ECO:0000313" key="5">
    <source>
        <dbReference type="EMBL" id="KFD64981.1"/>
    </source>
</evidence>
<feature type="non-terminal residue" evidence="3">
    <location>
        <position position="1"/>
    </location>
</feature>
<dbReference type="Proteomes" id="UP000030764">
    <property type="component" value="Unassembled WGS sequence"/>
</dbReference>
<feature type="region of interest" description="Disordered" evidence="1">
    <location>
        <begin position="27"/>
        <end position="81"/>
    </location>
</feature>
<dbReference type="EMBL" id="KL363321">
    <property type="protein sequence ID" value="KFD47572.1"/>
    <property type="molecule type" value="Genomic_DNA"/>
</dbReference>
<reference evidence="3 6" key="1">
    <citation type="journal article" date="2014" name="Nat. Genet.">
        <title>Genome and transcriptome of the porcine whipworm Trichuris suis.</title>
        <authorList>
            <person name="Jex A.R."/>
            <person name="Nejsum P."/>
            <person name="Schwarz E.M."/>
            <person name="Hu L."/>
            <person name="Young N.D."/>
            <person name="Hall R.S."/>
            <person name="Korhonen P.K."/>
            <person name="Liao S."/>
            <person name="Thamsborg S."/>
            <person name="Xia J."/>
            <person name="Xu P."/>
            <person name="Wang S."/>
            <person name="Scheerlinck J.P."/>
            <person name="Hofmann A."/>
            <person name="Sternberg P.W."/>
            <person name="Wang J."/>
            <person name="Gasser R.B."/>
        </authorList>
    </citation>
    <scope>NUCLEOTIDE SEQUENCE [LARGE SCALE GENOMIC DNA]</scope>
    <source>
        <strain evidence="4">DCEP-RM93F</strain>
        <strain evidence="3">DCEP-RM93M</strain>
    </source>
</reference>
<evidence type="ECO:0000313" key="2">
    <source>
        <dbReference type="EMBL" id="KFD45175.1"/>
    </source>
</evidence>
<feature type="compositionally biased region" description="Polar residues" evidence="1">
    <location>
        <begin position="34"/>
        <end position="47"/>
    </location>
</feature>
<accession>A0A085LRH6</accession>
<evidence type="ECO:0000313" key="3">
    <source>
        <dbReference type="EMBL" id="KFD47572.1"/>
    </source>
</evidence>
<feature type="non-terminal residue" evidence="3">
    <location>
        <position position="81"/>
    </location>
</feature>
<protein>
    <submittedName>
        <fullName evidence="3">Uncharacterized protein</fullName>
    </submittedName>
</protein>
<sequence length="81" mass="9122">DSSPDNHAVVDAADRASLVTNGYTHVRTYRRKQNASTNGQTNPNAANRSKRWKAADDSHQTSHGRYRHRDYGTFQGRHGDL</sequence>
<proteinExistence type="predicted"/>
<dbReference type="EMBL" id="KL363679">
    <property type="protein sequence ID" value="KFD45175.1"/>
    <property type="molecule type" value="Genomic_DNA"/>
</dbReference>
<gene>
    <name evidence="3" type="ORF">M513_11536</name>
    <name evidence="2" type="ORF">M513_13946</name>
    <name evidence="5" type="ORF">M514_22830</name>
    <name evidence="4" type="ORF">M514_28334</name>
</gene>
<dbReference type="AlphaFoldDB" id="A0A085LRH6"/>
<dbReference type="Proteomes" id="UP000030758">
    <property type="component" value="Unassembled WGS sequence"/>
</dbReference>